<evidence type="ECO:0000313" key="4">
    <source>
        <dbReference type="Proteomes" id="UP000256709"/>
    </source>
</evidence>
<organism evidence="3 4">
    <name type="scientific">Subtercola boreus</name>
    <dbReference type="NCBI Taxonomy" id="120213"/>
    <lineage>
        <taxon>Bacteria</taxon>
        <taxon>Bacillati</taxon>
        <taxon>Actinomycetota</taxon>
        <taxon>Actinomycetes</taxon>
        <taxon>Micrococcales</taxon>
        <taxon>Microbacteriaceae</taxon>
        <taxon>Subtercola</taxon>
    </lineage>
</organism>
<reference evidence="3 4" key="1">
    <citation type="submission" date="2017-04" db="EMBL/GenBank/DDBJ databases">
        <title>Comparative genome analysis of Subtercola boreus.</title>
        <authorList>
            <person name="Cho Y.-J."/>
            <person name="Cho A."/>
            <person name="Kim O.-S."/>
            <person name="Lee J.-I."/>
        </authorList>
    </citation>
    <scope>NUCLEOTIDE SEQUENCE [LARGE SCALE GENOMIC DNA]</scope>
    <source>
        <strain evidence="3 4">P27444</strain>
    </source>
</reference>
<evidence type="ECO:0000313" key="3">
    <source>
        <dbReference type="EMBL" id="RFA11957.1"/>
    </source>
</evidence>
<dbReference type="GO" id="GO:0005975">
    <property type="term" value="P:carbohydrate metabolic process"/>
    <property type="evidence" value="ECO:0007669"/>
    <property type="project" value="UniProtKB-ARBA"/>
</dbReference>
<sequence>MRHDPPSGEELDELIARMTGNVLAAAEPRTPAPSLLPPATATPRKRVRLGAVILAVLVVLGVGTAGGALALGFGTNLFPAATPTPTPSVSETVPPQPTPSPTTTTTPEPPAPTGPSVQASTDTFTAPSWGGGLTADVSGLDPDTTYEVRTDARYRGESKTPDGYFSVFSSPVTVTTDGAGSASVTWTPDVFPENFTDSGESGFMLSTSVRVDPVGGPADDSSGSGHADPLVLSAPLSIAYLPIDRLTIDAEACVEPTDLIGDTGGGLPVTISGLLPGEFGVAIGVKVGGSADVSGFYFDDRGRADPTGTLHLLLHASSAEYPVPSSASIAPEVWHVFVSANYRQSTTSIKDWPGLPLQVGNCS</sequence>
<dbReference type="Gene3D" id="2.60.40.10">
    <property type="entry name" value="Immunoglobulins"/>
    <property type="match status" value="1"/>
</dbReference>
<keyword evidence="2" id="KW-0812">Transmembrane</keyword>
<dbReference type="Proteomes" id="UP000256709">
    <property type="component" value="Unassembled WGS sequence"/>
</dbReference>
<name>A0A3E0VSV1_9MICO</name>
<keyword evidence="2" id="KW-1133">Transmembrane helix</keyword>
<dbReference type="OrthoDB" id="5114453at2"/>
<evidence type="ECO:0000256" key="1">
    <source>
        <dbReference type="SAM" id="MobiDB-lite"/>
    </source>
</evidence>
<dbReference type="InterPro" id="IPR013783">
    <property type="entry name" value="Ig-like_fold"/>
</dbReference>
<evidence type="ECO:0000256" key="2">
    <source>
        <dbReference type="SAM" id="Phobius"/>
    </source>
</evidence>
<accession>A0A3E0VSV1</accession>
<feature type="transmembrane region" description="Helical" evidence="2">
    <location>
        <begin position="49"/>
        <end position="73"/>
    </location>
</feature>
<protein>
    <submittedName>
        <fullName evidence="3">Uncharacterized protein</fullName>
    </submittedName>
</protein>
<gene>
    <name evidence="3" type="ORF">B7R21_11495</name>
</gene>
<feature type="region of interest" description="Disordered" evidence="1">
    <location>
        <begin position="83"/>
        <end position="144"/>
    </location>
</feature>
<comment type="caution">
    <text evidence="3">The sequence shown here is derived from an EMBL/GenBank/DDBJ whole genome shotgun (WGS) entry which is preliminary data.</text>
</comment>
<feature type="compositionally biased region" description="Low complexity" evidence="1">
    <location>
        <begin position="83"/>
        <end position="93"/>
    </location>
</feature>
<keyword evidence="2" id="KW-0472">Membrane</keyword>
<dbReference type="EMBL" id="NBXA01000022">
    <property type="protein sequence ID" value="RFA11957.1"/>
    <property type="molecule type" value="Genomic_DNA"/>
</dbReference>
<proteinExistence type="predicted"/>
<dbReference type="RefSeq" id="WP_116283395.1">
    <property type="nucleotide sequence ID" value="NZ_NBXA01000022.1"/>
</dbReference>
<dbReference type="AlphaFoldDB" id="A0A3E0VSV1"/>